<dbReference type="Gene3D" id="1.10.3110.10">
    <property type="entry name" value="protoporphyrinogen ix oxidase, domain 3"/>
    <property type="match status" value="1"/>
</dbReference>
<evidence type="ECO:0000256" key="5">
    <source>
        <dbReference type="ARBA" id="ARBA00008310"/>
    </source>
</evidence>
<dbReference type="NCBIfam" id="TIGR00562">
    <property type="entry name" value="proto_IX_ox"/>
    <property type="match status" value="1"/>
</dbReference>
<evidence type="ECO:0000259" key="14">
    <source>
        <dbReference type="Pfam" id="PF01593"/>
    </source>
</evidence>
<evidence type="ECO:0000313" key="16">
    <source>
        <dbReference type="Proteomes" id="UP001183226"/>
    </source>
</evidence>
<dbReference type="InterPro" id="IPR036188">
    <property type="entry name" value="FAD/NAD-bd_sf"/>
</dbReference>
<proteinExistence type="inferred from homology"/>
<sequence length="498" mass="50497">MQRRQHVVVVGAGVSGLTAAYRLGRAGAEVTVLEAAPRAGGKLYASPVAGVPVDAGAESVLARRPEALDLIEELGLADRVEHPAPLPAAVYSRGRLRAFPKGQVMGVPGDMAALARSGVLSVPGVLRAGLDRVLPRTRLEGDPSVAGYIGARMGGEVVDRLVEPMLGGVYAGRAERLSLDSTLPQLAPLAREERSLARAVRRAARQQRAQARPGAPAFATLRGGIATLADALAAGSGARVETSATVRKLERASSGGWTLTVGAAAPDAPSSAPREVAADAVVLACPAPAAARLLRPLAPAAADDLSGIEYAGMAVVTLAYPRSAFSRPPSGSGFLVSAREGLSIKAATFSSLKWPWLAEELERSGPGARTLLVRCSIGRAGEAERLQRGDDELAAAAAADLAAVCGIAGAPAEQRVTRWGGGIPQYDTGHAARVERIRAAAAGLGGVAVCGAAYDGVGIPACIAGASRAAEDVLAPAHGPAGGAATAPTRTDPTRSHP</sequence>
<evidence type="ECO:0000256" key="2">
    <source>
        <dbReference type="ARBA" id="ARBA00001974"/>
    </source>
</evidence>
<dbReference type="Proteomes" id="UP001183226">
    <property type="component" value="Unassembled WGS sequence"/>
</dbReference>
<dbReference type="InterPro" id="IPR050464">
    <property type="entry name" value="Zeta_carotene_desat/Oxidored"/>
</dbReference>
<evidence type="ECO:0000256" key="3">
    <source>
        <dbReference type="ARBA" id="ARBA00002185"/>
    </source>
</evidence>
<comment type="caution">
    <text evidence="15">The sequence shown here is derived from an EMBL/GenBank/DDBJ whole genome shotgun (WGS) entry which is preliminary data.</text>
</comment>
<keyword evidence="11 12" id="KW-0350">Heme biosynthesis</keyword>
<evidence type="ECO:0000313" key="15">
    <source>
        <dbReference type="EMBL" id="MDT0302832.1"/>
    </source>
</evidence>
<dbReference type="Gene3D" id="3.50.50.60">
    <property type="entry name" value="FAD/NAD(P)-binding domain"/>
    <property type="match status" value="1"/>
</dbReference>
<evidence type="ECO:0000256" key="6">
    <source>
        <dbReference type="ARBA" id="ARBA00012402"/>
    </source>
</evidence>
<gene>
    <name evidence="15" type="primary">hemG</name>
    <name evidence="15" type="ORF">RM446_11985</name>
</gene>
<evidence type="ECO:0000256" key="13">
    <source>
        <dbReference type="SAM" id="MobiDB-lite"/>
    </source>
</evidence>
<dbReference type="EMBL" id="JAVREK010000011">
    <property type="protein sequence ID" value="MDT0302832.1"/>
    <property type="molecule type" value="Genomic_DNA"/>
</dbReference>
<evidence type="ECO:0000256" key="7">
    <source>
        <dbReference type="ARBA" id="ARBA00019046"/>
    </source>
</evidence>
<dbReference type="PANTHER" id="PTHR42923:SF3">
    <property type="entry name" value="PROTOPORPHYRINOGEN OXIDASE"/>
    <property type="match status" value="1"/>
</dbReference>
<feature type="compositionally biased region" description="Low complexity" evidence="13">
    <location>
        <begin position="477"/>
        <end position="491"/>
    </location>
</feature>
<comment type="cofactor">
    <cofactor evidence="2 12">
        <name>FAD</name>
        <dbReference type="ChEBI" id="CHEBI:57692"/>
    </cofactor>
</comment>
<dbReference type="EC" id="1.3.3.15" evidence="6 12"/>
<dbReference type="PRINTS" id="PR00420">
    <property type="entry name" value="RNGMNOXGNASE"/>
</dbReference>
<name>A0ABU2KUA0_9ACTN</name>
<comment type="catalytic activity">
    <reaction evidence="1">
        <text>coproporphyrinogen III + 3 O2 = coproporphyrin III + 3 H2O2</text>
        <dbReference type="Rhea" id="RHEA:43436"/>
        <dbReference type="ChEBI" id="CHEBI:15379"/>
        <dbReference type="ChEBI" id="CHEBI:16240"/>
        <dbReference type="ChEBI" id="CHEBI:57309"/>
        <dbReference type="ChEBI" id="CHEBI:131725"/>
        <dbReference type="EC" id="1.3.3.15"/>
    </reaction>
    <physiologicalReaction direction="left-to-right" evidence="1">
        <dbReference type="Rhea" id="RHEA:43437"/>
    </physiologicalReaction>
</comment>
<keyword evidence="12" id="KW-0963">Cytoplasm</keyword>
<dbReference type="Pfam" id="PF01593">
    <property type="entry name" value="Amino_oxidase"/>
    <property type="match status" value="1"/>
</dbReference>
<organism evidence="15 16">
    <name type="scientific">Streptomonospora wellingtoniae</name>
    <dbReference type="NCBI Taxonomy" id="3075544"/>
    <lineage>
        <taxon>Bacteria</taxon>
        <taxon>Bacillati</taxon>
        <taxon>Actinomycetota</taxon>
        <taxon>Actinomycetes</taxon>
        <taxon>Streptosporangiales</taxon>
        <taxon>Nocardiopsidaceae</taxon>
        <taxon>Streptomonospora</taxon>
    </lineage>
</organism>
<keyword evidence="16" id="KW-1185">Reference proteome</keyword>
<keyword evidence="10 12" id="KW-0560">Oxidoreductase</keyword>
<reference evidence="16" key="1">
    <citation type="submission" date="2023-07" db="EMBL/GenBank/DDBJ databases">
        <title>30 novel species of actinomycetes from the DSMZ collection.</title>
        <authorList>
            <person name="Nouioui I."/>
        </authorList>
    </citation>
    <scope>NUCLEOTIDE SEQUENCE [LARGE SCALE GENOMIC DNA]</scope>
    <source>
        <strain evidence="16">DSM 45055</strain>
    </source>
</reference>
<protein>
    <recommendedName>
        <fullName evidence="7 12">Coproporphyrinogen III oxidase</fullName>
        <ecNumber evidence="6 12">1.3.3.15</ecNumber>
    </recommendedName>
</protein>
<dbReference type="SUPFAM" id="SSF54373">
    <property type="entry name" value="FAD-linked reductases, C-terminal domain"/>
    <property type="match status" value="1"/>
</dbReference>
<dbReference type="InterPro" id="IPR004572">
    <property type="entry name" value="Protoporphyrinogen_oxidase"/>
</dbReference>
<keyword evidence="8 12" id="KW-0285">Flavoprotein</keyword>
<dbReference type="Gene3D" id="3.90.660.20">
    <property type="entry name" value="Protoporphyrinogen oxidase, mitochondrial, domain 2"/>
    <property type="match status" value="1"/>
</dbReference>
<comment type="function">
    <text evidence="3 12">Involved in coproporphyrin-dependent heme b biosynthesis. Catalyzes the oxidation of coproporphyrinogen III to coproporphyrin III.</text>
</comment>
<dbReference type="PANTHER" id="PTHR42923">
    <property type="entry name" value="PROTOPORPHYRINOGEN OXIDASE"/>
    <property type="match status" value="1"/>
</dbReference>
<dbReference type="GO" id="GO:0004729">
    <property type="term" value="F:oxygen-dependent protoporphyrinogen oxidase activity"/>
    <property type="evidence" value="ECO:0007669"/>
    <property type="project" value="UniProtKB-EC"/>
</dbReference>
<feature type="region of interest" description="Disordered" evidence="13">
    <location>
        <begin position="477"/>
        <end position="498"/>
    </location>
</feature>
<accession>A0ABU2KUA0</accession>
<comment type="similarity">
    <text evidence="5 12">Belongs to the protoporphyrinogen/coproporphyrinogen oxidase family. Coproporphyrinogen III oxidase subfamily.</text>
</comment>
<evidence type="ECO:0000256" key="9">
    <source>
        <dbReference type="ARBA" id="ARBA00022827"/>
    </source>
</evidence>
<dbReference type="SUPFAM" id="SSF51905">
    <property type="entry name" value="FAD/NAD(P)-binding domain"/>
    <property type="match status" value="1"/>
</dbReference>
<dbReference type="RefSeq" id="WP_311545319.1">
    <property type="nucleotide sequence ID" value="NZ_JAVREK010000011.1"/>
</dbReference>
<evidence type="ECO:0000256" key="10">
    <source>
        <dbReference type="ARBA" id="ARBA00023002"/>
    </source>
</evidence>
<evidence type="ECO:0000256" key="1">
    <source>
        <dbReference type="ARBA" id="ARBA00001755"/>
    </source>
</evidence>
<dbReference type="InterPro" id="IPR002937">
    <property type="entry name" value="Amino_oxidase"/>
</dbReference>
<evidence type="ECO:0000256" key="11">
    <source>
        <dbReference type="ARBA" id="ARBA00023133"/>
    </source>
</evidence>
<comment type="pathway">
    <text evidence="4 12">Porphyrin-containing compound metabolism; protoheme biosynthesis.</text>
</comment>
<keyword evidence="9 12" id="KW-0274">FAD</keyword>
<comment type="subcellular location">
    <subcellularLocation>
        <location evidence="12">Cytoplasm</location>
    </subcellularLocation>
</comment>
<evidence type="ECO:0000256" key="12">
    <source>
        <dbReference type="RuleBase" id="RU364052"/>
    </source>
</evidence>
<evidence type="ECO:0000256" key="4">
    <source>
        <dbReference type="ARBA" id="ARBA00004744"/>
    </source>
</evidence>
<evidence type="ECO:0000256" key="8">
    <source>
        <dbReference type="ARBA" id="ARBA00022630"/>
    </source>
</evidence>
<feature type="domain" description="Amine oxidase" evidence="14">
    <location>
        <begin position="14"/>
        <end position="474"/>
    </location>
</feature>